<feature type="transmembrane region" description="Helical" evidence="5">
    <location>
        <begin position="59"/>
        <end position="81"/>
    </location>
</feature>
<evidence type="ECO:0000256" key="2">
    <source>
        <dbReference type="ARBA" id="ARBA00022771"/>
    </source>
</evidence>
<dbReference type="GO" id="GO:0016567">
    <property type="term" value="P:protein ubiquitination"/>
    <property type="evidence" value="ECO:0007669"/>
    <property type="project" value="TreeGrafter"/>
</dbReference>
<dbReference type="eggNOG" id="KOG1940">
    <property type="taxonomic scope" value="Eukaryota"/>
</dbReference>
<reference evidence="7" key="2">
    <citation type="submission" date="2013-04" db="UniProtKB">
        <authorList>
            <consortium name="EnsemblPlants"/>
        </authorList>
    </citation>
    <scope>IDENTIFICATION</scope>
</reference>
<keyword evidence="3" id="KW-0862">Zinc</keyword>
<sequence>MELNSEQHGCAHYTRGCKIRAPCCGEVFDCRHCHNDAKNSLEIDLSDRHEIPRHEIKKVLALCSLLTICFPFLFFSVLLSVCRQTYLNSLRLIENKAATATATCI</sequence>
<keyword evidence="5" id="KW-0812">Transmembrane</keyword>
<feature type="domain" description="CHY-type" evidence="6">
    <location>
        <begin position="3"/>
        <end position="89"/>
    </location>
</feature>
<evidence type="ECO:0000256" key="3">
    <source>
        <dbReference type="ARBA" id="ARBA00022833"/>
    </source>
</evidence>
<proteinExistence type="predicted"/>
<dbReference type="GO" id="GO:0005634">
    <property type="term" value="C:nucleus"/>
    <property type="evidence" value="ECO:0007669"/>
    <property type="project" value="TreeGrafter"/>
</dbReference>
<dbReference type="GO" id="GO:0006511">
    <property type="term" value="P:ubiquitin-dependent protein catabolic process"/>
    <property type="evidence" value="ECO:0007669"/>
    <property type="project" value="TreeGrafter"/>
</dbReference>
<evidence type="ECO:0000313" key="7">
    <source>
        <dbReference type="EnsemblPlants" id="OB10G19480.1"/>
    </source>
</evidence>
<dbReference type="InterPro" id="IPR008913">
    <property type="entry name" value="Znf_CHY"/>
</dbReference>
<evidence type="ECO:0000259" key="6">
    <source>
        <dbReference type="PROSITE" id="PS51266"/>
    </source>
</evidence>
<keyword evidence="1" id="KW-0479">Metal-binding</keyword>
<name>J3N350_ORYBR</name>
<dbReference type="GO" id="GO:0008270">
    <property type="term" value="F:zinc ion binding"/>
    <property type="evidence" value="ECO:0007669"/>
    <property type="project" value="UniProtKB-KW"/>
</dbReference>
<dbReference type="Pfam" id="PF05495">
    <property type="entry name" value="zf-CHY"/>
    <property type="match status" value="1"/>
</dbReference>
<dbReference type="PANTHER" id="PTHR21319">
    <property type="entry name" value="RING FINGER AND CHY ZINC FINGER DOMAIN-CONTAINING PROTEIN 1"/>
    <property type="match status" value="1"/>
</dbReference>
<dbReference type="STRING" id="4533.J3N350"/>
<dbReference type="InterPro" id="IPR037274">
    <property type="entry name" value="Znf_CHY_sf"/>
</dbReference>
<dbReference type="EnsemblPlants" id="OB10G19480.1">
    <property type="protein sequence ID" value="OB10G19480.1"/>
    <property type="gene ID" value="OB10G19480"/>
</dbReference>
<dbReference type="SUPFAM" id="SSF161219">
    <property type="entry name" value="CHY zinc finger-like"/>
    <property type="match status" value="1"/>
</dbReference>
<dbReference type="PROSITE" id="PS51266">
    <property type="entry name" value="ZF_CHY"/>
    <property type="match status" value="1"/>
</dbReference>
<keyword evidence="5" id="KW-0472">Membrane</keyword>
<dbReference type="Gramene" id="OB10G19480.1">
    <property type="protein sequence ID" value="OB10G19480.1"/>
    <property type="gene ID" value="OB10G19480"/>
</dbReference>
<keyword evidence="2 4" id="KW-0863">Zinc-finger</keyword>
<evidence type="ECO:0000313" key="8">
    <source>
        <dbReference type="Proteomes" id="UP000006038"/>
    </source>
</evidence>
<reference evidence="7" key="1">
    <citation type="journal article" date="2013" name="Nat. Commun.">
        <title>Whole-genome sequencing of Oryza brachyantha reveals mechanisms underlying Oryza genome evolution.</title>
        <authorList>
            <person name="Chen J."/>
            <person name="Huang Q."/>
            <person name="Gao D."/>
            <person name="Wang J."/>
            <person name="Lang Y."/>
            <person name="Liu T."/>
            <person name="Li B."/>
            <person name="Bai Z."/>
            <person name="Luis Goicoechea J."/>
            <person name="Liang C."/>
            <person name="Chen C."/>
            <person name="Zhang W."/>
            <person name="Sun S."/>
            <person name="Liao Y."/>
            <person name="Zhang X."/>
            <person name="Yang L."/>
            <person name="Song C."/>
            <person name="Wang M."/>
            <person name="Shi J."/>
            <person name="Liu G."/>
            <person name="Liu J."/>
            <person name="Zhou H."/>
            <person name="Zhou W."/>
            <person name="Yu Q."/>
            <person name="An N."/>
            <person name="Chen Y."/>
            <person name="Cai Q."/>
            <person name="Wang B."/>
            <person name="Liu B."/>
            <person name="Min J."/>
            <person name="Huang Y."/>
            <person name="Wu H."/>
            <person name="Li Z."/>
            <person name="Zhang Y."/>
            <person name="Yin Y."/>
            <person name="Song W."/>
            <person name="Jiang J."/>
            <person name="Jackson S.A."/>
            <person name="Wing R.A."/>
            <person name="Wang J."/>
            <person name="Chen M."/>
        </authorList>
    </citation>
    <scope>NUCLEOTIDE SEQUENCE [LARGE SCALE GENOMIC DNA]</scope>
    <source>
        <strain evidence="7">cv. IRGC 101232</strain>
    </source>
</reference>
<evidence type="ECO:0000256" key="4">
    <source>
        <dbReference type="PROSITE-ProRule" id="PRU00601"/>
    </source>
</evidence>
<evidence type="ECO:0000256" key="5">
    <source>
        <dbReference type="SAM" id="Phobius"/>
    </source>
</evidence>
<dbReference type="AlphaFoldDB" id="J3N350"/>
<evidence type="ECO:0000256" key="1">
    <source>
        <dbReference type="ARBA" id="ARBA00022723"/>
    </source>
</evidence>
<dbReference type="Proteomes" id="UP000006038">
    <property type="component" value="Chromosome 10"/>
</dbReference>
<dbReference type="HOGENOM" id="CLU_2240730_0_0_1"/>
<keyword evidence="5" id="KW-1133">Transmembrane helix</keyword>
<organism evidence="7">
    <name type="scientific">Oryza brachyantha</name>
    <name type="common">malo sina</name>
    <dbReference type="NCBI Taxonomy" id="4533"/>
    <lineage>
        <taxon>Eukaryota</taxon>
        <taxon>Viridiplantae</taxon>
        <taxon>Streptophyta</taxon>
        <taxon>Embryophyta</taxon>
        <taxon>Tracheophyta</taxon>
        <taxon>Spermatophyta</taxon>
        <taxon>Magnoliopsida</taxon>
        <taxon>Liliopsida</taxon>
        <taxon>Poales</taxon>
        <taxon>Poaceae</taxon>
        <taxon>BOP clade</taxon>
        <taxon>Oryzoideae</taxon>
        <taxon>Oryzeae</taxon>
        <taxon>Oryzinae</taxon>
        <taxon>Oryza</taxon>
    </lineage>
</organism>
<dbReference type="GO" id="GO:0061630">
    <property type="term" value="F:ubiquitin protein ligase activity"/>
    <property type="evidence" value="ECO:0007669"/>
    <property type="project" value="TreeGrafter"/>
</dbReference>
<dbReference type="PANTHER" id="PTHR21319:SF58">
    <property type="entry name" value="E3 UBIQUITIN-PROTEIN LIGASE RZFP34"/>
    <property type="match status" value="1"/>
</dbReference>
<protein>
    <recommendedName>
        <fullName evidence="6">CHY-type domain-containing protein</fullName>
    </recommendedName>
</protein>
<keyword evidence="8" id="KW-1185">Reference proteome</keyword>
<accession>J3N350</accession>